<dbReference type="Proteomes" id="UP001171945">
    <property type="component" value="Unassembled WGS sequence"/>
</dbReference>
<proteinExistence type="predicted"/>
<evidence type="ECO:0000313" key="2">
    <source>
        <dbReference type="Proteomes" id="UP001171945"/>
    </source>
</evidence>
<dbReference type="Pfam" id="PF11848">
    <property type="entry name" value="DUF3368"/>
    <property type="match status" value="1"/>
</dbReference>
<reference evidence="1" key="1">
    <citation type="submission" date="2023-06" db="EMBL/GenBank/DDBJ databases">
        <title>Uncultivated large filamentous bacteria from sulfidic sediments reveal new species and different genomic features in energy metabolism and defense.</title>
        <authorList>
            <person name="Fonseca A."/>
        </authorList>
    </citation>
    <scope>NUCLEOTIDE SEQUENCE</scope>
    <source>
        <strain evidence="1">HSG4</strain>
    </source>
</reference>
<dbReference type="PANTHER" id="PTHR39550">
    <property type="entry name" value="SLL0658 PROTEIN"/>
    <property type="match status" value="1"/>
</dbReference>
<gene>
    <name evidence="1" type="ORF">QUF54_05975</name>
</gene>
<dbReference type="EMBL" id="JAUCGM010000335">
    <property type="protein sequence ID" value="MDM8562885.1"/>
    <property type="molecule type" value="Genomic_DNA"/>
</dbReference>
<sequence>MHKKFGAKNDVARRWLENEGNLWVQEQTNNVIPLISTWLLGLGESQVLSYVHTHSDCVGIVDDRAARNCASALNIPVRGTLGVLLLAKKNGKIAQIKPLLTQLQNVGLRINTKLIDEALKLAEEN</sequence>
<name>A0ABT7VTL5_9GAMM</name>
<protein>
    <submittedName>
        <fullName evidence="1">DUF3368 domain-containing protein</fullName>
    </submittedName>
</protein>
<organism evidence="1 2">
    <name type="scientific">Candidatus Marithioploca araucensis</name>
    <dbReference type="NCBI Taxonomy" id="70273"/>
    <lineage>
        <taxon>Bacteria</taxon>
        <taxon>Pseudomonadati</taxon>
        <taxon>Pseudomonadota</taxon>
        <taxon>Gammaproteobacteria</taxon>
        <taxon>Thiotrichales</taxon>
        <taxon>Thiotrichaceae</taxon>
        <taxon>Candidatus Marithioploca</taxon>
    </lineage>
</organism>
<evidence type="ECO:0000313" key="1">
    <source>
        <dbReference type="EMBL" id="MDM8562885.1"/>
    </source>
</evidence>
<dbReference type="InterPro" id="IPR021799">
    <property type="entry name" value="PIN-like_prokaryotic"/>
</dbReference>
<keyword evidence="2" id="KW-1185">Reference proteome</keyword>
<dbReference type="PANTHER" id="PTHR39550:SF1">
    <property type="entry name" value="SLL0658 PROTEIN"/>
    <property type="match status" value="1"/>
</dbReference>
<accession>A0ABT7VTL5</accession>
<comment type="caution">
    <text evidence="1">The sequence shown here is derived from an EMBL/GenBank/DDBJ whole genome shotgun (WGS) entry which is preliminary data.</text>
</comment>